<sequence>MFKASVLIISIAFLPIFSIIVYQIIFNLDINKRVYNHVPGECSYSRIFNSGLNNIIQVGDYVYFYTSGEDNFTTINAYNDYNNQYFTFSLNYGNKKDEIQGYFTHISVYKENLFVINHLDETTDTVELFKIYFQKKTLKYVKTFRHLKFYNLQGISALGKESFYLTQQFYFKNYYLKILELIFGLPTGCVLYYNGLEAISITDGIVSPKGLLVNQRMTRLFVPSYGNKKIRNYRIFKTFDNITFLNDISLGVSPVNILKFKNNDYIIPTHPLRLYFLITQFFMPSYLTPSQVIRMKWNRNKKKFITEQLYANDGASLSSIENAVLFKNTLLISNRKTAIQCSRSM</sequence>
<dbReference type="InterPro" id="IPR011042">
    <property type="entry name" value="6-blade_b-propeller_TolB-like"/>
</dbReference>
<keyword evidence="3" id="KW-1015">Disulfide bond</keyword>
<evidence type="ECO:0000256" key="4">
    <source>
        <dbReference type="ARBA" id="ARBA00023180"/>
    </source>
</evidence>
<keyword evidence="6" id="KW-1133">Transmembrane helix</keyword>
<comment type="cofactor">
    <cofactor evidence="5">
        <name>Ca(2+)</name>
        <dbReference type="ChEBI" id="CHEBI:29108"/>
    </cofactor>
    <text evidence="5">Binds 2 calcium ions per subunit.</text>
</comment>
<dbReference type="InterPro" id="IPR051288">
    <property type="entry name" value="Serum_paraoxonase/arylesterase"/>
</dbReference>
<evidence type="ECO:0000256" key="3">
    <source>
        <dbReference type="ARBA" id="ARBA00023157"/>
    </source>
</evidence>
<dbReference type="STRING" id="174720.A0A0N5C0E9"/>
<feature type="transmembrane region" description="Helical" evidence="6">
    <location>
        <begin position="174"/>
        <end position="193"/>
    </location>
</feature>
<keyword evidence="5" id="KW-0106">Calcium</keyword>
<name>A0A0N5C0E9_STREA</name>
<reference evidence="8" key="1">
    <citation type="submission" date="2017-02" db="UniProtKB">
        <authorList>
            <consortium name="WormBaseParasite"/>
        </authorList>
    </citation>
    <scope>IDENTIFICATION</scope>
</reference>
<organism evidence="7 8">
    <name type="scientific">Strongyloides papillosus</name>
    <name type="common">Intestinal threadworm</name>
    <dbReference type="NCBI Taxonomy" id="174720"/>
    <lineage>
        <taxon>Eukaryota</taxon>
        <taxon>Metazoa</taxon>
        <taxon>Ecdysozoa</taxon>
        <taxon>Nematoda</taxon>
        <taxon>Chromadorea</taxon>
        <taxon>Rhabditida</taxon>
        <taxon>Tylenchina</taxon>
        <taxon>Panagrolaimomorpha</taxon>
        <taxon>Strongyloidoidea</taxon>
        <taxon>Strongyloididae</taxon>
        <taxon>Strongyloides</taxon>
    </lineage>
</organism>
<accession>A0A0N5C0E9</accession>
<evidence type="ECO:0000313" key="8">
    <source>
        <dbReference type="WBParaSite" id="SPAL_0001147800.1"/>
    </source>
</evidence>
<keyword evidence="6" id="KW-0812">Transmembrane</keyword>
<proteinExistence type="inferred from homology"/>
<keyword evidence="7" id="KW-1185">Reference proteome</keyword>
<dbReference type="PANTHER" id="PTHR11799">
    <property type="entry name" value="PARAOXONASE"/>
    <property type="match status" value="1"/>
</dbReference>
<evidence type="ECO:0000256" key="6">
    <source>
        <dbReference type="SAM" id="Phobius"/>
    </source>
</evidence>
<dbReference type="Pfam" id="PF01731">
    <property type="entry name" value="Arylesterase"/>
    <property type="match status" value="1"/>
</dbReference>
<dbReference type="GO" id="GO:0046872">
    <property type="term" value="F:metal ion binding"/>
    <property type="evidence" value="ECO:0007669"/>
    <property type="project" value="UniProtKB-KW"/>
</dbReference>
<dbReference type="Gene3D" id="2.120.10.30">
    <property type="entry name" value="TolB, C-terminal domain"/>
    <property type="match status" value="1"/>
</dbReference>
<keyword evidence="2" id="KW-0378">Hydrolase</keyword>
<dbReference type="PANTHER" id="PTHR11799:SF12">
    <property type="entry name" value="PARAOXONASE-RELATED"/>
    <property type="match status" value="1"/>
</dbReference>
<dbReference type="SUPFAM" id="SSF63829">
    <property type="entry name" value="Calcium-dependent phosphotriesterase"/>
    <property type="match status" value="1"/>
</dbReference>
<dbReference type="InterPro" id="IPR002640">
    <property type="entry name" value="Arylesterase"/>
</dbReference>
<feature type="transmembrane region" description="Helical" evidence="6">
    <location>
        <begin position="6"/>
        <end position="25"/>
    </location>
</feature>
<dbReference type="GO" id="GO:0004064">
    <property type="term" value="F:arylesterase activity"/>
    <property type="evidence" value="ECO:0007669"/>
    <property type="project" value="InterPro"/>
</dbReference>
<evidence type="ECO:0000256" key="5">
    <source>
        <dbReference type="PIRSR" id="PIRSR602640-2"/>
    </source>
</evidence>
<keyword evidence="4" id="KW-0325">Glycoprotein</keyword>
<keyword evidence="5" id="KW-0479">Metal-binding</keyword>
<dbReference type="WBParaSite" id="SPAL_0001147800.1">
    <property type="protein sequence ID" value="SPAL_0001147800.1"/>
    <property type="gene ID" value="SPAL_0001147800"/>
</dbReference>
<feature type="binding site" evidence="5">
    <location>
        <position position="256"/>
    </location>
    <ligand>
        <name>Ca(2+)</name>
        <dbReference type="ChEBI" id="CHEBI:29108"/>
        <label>1</label>
        <note>catalytic</note>
    </ligand>
</feature>
<evidence type="ECO:0000313" key="7">
    <source>
        <dbReference type="Proteomes" id="UP000046392"/>
    </source>
</evidence>
<dbReference type="AlphaFoldDB" id="A0A0N5C0E9"/>
<evidence type="ECO:0000256" key="1">
    <source>
        <dbReference type="ARBA" id="ARBA00008595"/>
    </source>
</evidence>
<dbReference type="Proteomes" id="UP000046392">
    <property type="component" value="Unplaced"/>
</dbReference>
<protein>
    <submittedName>
        <fullName evidence="8">Uncharacterized protein</fullName>
    </submittedName>
</protein>
<keyword evidence="6" id="KW-0472">Membrane</keyword>
<comment type="similarity">
    <text evidence="1">Belongs to the paraoxonase family.</text>
</comment>
<evidence type="ECO:0000256" key="2">
    <source>
        <dbReference type="ARBA" id="ARBA00022801"/>
    </source>
</evidence>